<keyword evidence="5" id="KW-0804">Transcription</keyword>
<dbReference type="Pfam" id="PF04082">
    <property type="entry name" value="Fungal_trans"/>
    <property type="match status" value="1"/>
</dbReference>
<feature type="domain" description="Xylanolytic transcriptional activator regulatory" evidence="10">
    <location>
        <begin position="292"/>
        <end position="369"/>
    </location>
</feature>
<feature type="region of interest" description="Disordered" evidence="7">
    <location>
        <begin position="12"/>
        <end position="32"/>
    </location>
</feature>
<comment type="subcellular location">
    <subcellularLocation>
        <location evidence="1">Nucleus</location>
    </subcellularLocation>
</comment>
<dbReference type="GO" id="GO:0008270">
    <property type="term" value="F:zinc ion binding"/>
    <property type="evidence" value="ECO:0007669"/>
    <property type="project" value="InterPro"/>
</dbReference>
<gene>
    <name evidence="11" type="ORF">D0867_14747</name>
</gene>
<protein>
    <recommendedName>
        <fullName evidence="13">Transcription factor domain-containing protein</fullName>
    </recommendedName>
</protein>
<keyword evidence="6" id="KW-0539">Nucleus</keyword>
<dbReference type="GO" id="GO:0045944">
    <property type="term" value="P:positive regulation of transcription by RNA polymerase II"/>
    <property type="evidence" value="ECO:0007669"/>
    <property type="project" value="TreeGrafter"/>
</dbReference>
<keyword evidence="3" id="KW-0805">Transcription regulation</keyword>
<dbReference type="Pfam" id="PF00172">
    <property type="entry name" value="Zn_clus"/>
    <property type="match status" value="1"/>
</dbReference>
<dbReference type="InterPro" id="IPR036864">
    <property type="entry name" value="Zn2-C6_fun-type_DNA-bd_sf"/>
</dbReference>
<evidence type="ECO:0000259" key="9">
    <source>
        <dbReference type="SMART" id="SM00066"/>
    </source>
</evidence>
<dbReference type="SMART" id="SM00066">
    <property type="entry name" value="GAL4"/>
    <property type="match status" value="1"/>
</dbReference>
<dbReference type="CDD" id="cd12148">
    <property type="entry name" value="fungal_TF_MHR"/>
    <property type="match status" value="1"/>
</dbReference>
<keyword evidence="2" id="KW-0479">Metal-binding</keyword>
<organism evidence="11 12">
    <name type="scientific">Hortaea werneckii</name>
    <name type="common">Black yeast</name>
    <name type="synonym">Cladosporium werneckii</name>
    <dbReference type="NCBI Taxonomy" id="91943"/>
    <lineage>
        <taxon>Eukaryota</taxon>
        <taxon>Fungi</taxon>
        <taxon>Dikarya</taxon>
        <taxon>Ascomycota</taxon>
        <taxon>Pezizomycotina</taxon>
        <taxon>Dothideomycetes</taxon>
        <taxon>Dothideomycetidae</taxon>
        <taxon>Mycosphaerellales</taxon>
        <taxon>Teratosphaeriaceae</taxon>
        <taxon>Hortaea</taxon>
    </lineage>
</organism>
<evidence type="ECO:0000256" key="6">
    <source>
        <dbReference type="ARBA" id="ARBA00023242"/>
    </source>
</evidence>
<evidence type="ECO:0008006" key="13">
    <source>
        <dbReference type="Google" id="ProtNLM"/>
    </source>
</evidence>
<dbReference type="InterPro" id="IPR051711">
    <property type="entry name" value="Stress_Response_Reg"/>
</dbReference>
<feature type="region of interest" description="Disordered" evidence="7">
    <location>
        <begin position="69"/>
        <end position="91"/>
    </location>
</feature>
<evidence type="ECO:0000256" key="3">
    <source>
        <dbReference type="ARBA" id="ARBA00023015"/>
    </source>
</evidence>
<evidence type="ECO:0000256" key="8">
    <source>
        <dbReference type="SAM" id="Phobius"/>
    </source>
</evidence>
<evidence type="ECO:0000259" key="10">
    <source>
        <dbReference type="SMART" id="SM00906"/>
    </source>
</evidence>
<evidence type="ECO:0000256" key="2">
    <source>
        <dbReference type="ARBA" id="ARBA00022723"/>
    </source>
</evidence>
<dbReference type="InterPro" id="IPR001138">
    <property type="entry name" value="Zn2Cys6_DnaBD"/>
</dbReference>
<keyword evidence="4" id="KW-0238">DNA-binding</keyword>
<feature type="transmembrane region" description="Helical" evidence="8">
    <location>
        <begin position="521"/>
        <end position="540"/>
    </location>
</feature>
<reference evidence="11 12" key="1">
    <citation type="journal article" date="2018" name="BMC Genomics">
        <title>Genomic evidence for intraspecific hybridization in a clonal and extremely halotolerant yeast.</title>
        <authorList>
            <person name="Gostincar C."/>
            <person name="Stajich J.E."/>
            <person name="Zupancic J."/>
            <person name="Zalar P."/>
            <person name="Gunde-Cimerman N."/>
        </authorList>
    </citation>
    <scope>NUCLEOTIDE SEQUENCE [LARGE SCALE GENOMIC DNA]</scope>
    <source>
        <strain evidence="11 12">EXF-6669</strain>
    </source>
</reference>
<dbReference type="SUPFAM" id="SSF57701">
    <property type="entry name" value="Zn2/Cys6 DNA-binding domain"/>
    <property type="match status" value="1"/>
</dbReference>
<accession>A0A3M6XMG5</accession>
<dbReference type="SMART" id="SM00906">
    <property type="entry name" value="Fungal_trans"/>
    <property type="match status" value="1"/>
</dbReference>
<dbReference type="EMBL" id="QWIL01002863">
    <property type="protein sequence ID" value="RMX92003.1"/>
    <property type="molecule type" value="Genomic_DNA"/>
</dbReference>
<keyword evidence="8" id="KW-1133">Transmembrane helix</keyword>
<evidence type="ECO:0000313" key="11">
    <source>
        <dbReference type="EMBL" id="RMX92003.1"/>
    </source>
</evidence>
<keyword evidence="8" id="KW-0472">Membrane</keyword>
<feature type="domain" description="Zn(2)-C6 fungal-type" evidence="9">
    <location>
        <begin position="30"/>
        <end position="69"/>
    </location>
</feature>
<comment type="caution">
    <text evidence="11">The sequence shown here is derived from an EMBL/GenBank/DDBJ whole genome shotgun (WGS) entry which is preliminary data.</text>
</comment>
<dbReference type="CDD" id="cd00067">
    <property type="entry name" value="GAL4"/>
    <property type="match status" value="1"/>
</dbReference>
<evidence type="ECO:0000256" key="7">
    <source>
        <dbReference type="SAM" id="MobiDB-lite"/>
    </source>
</evidence>
<evidence type="ECO:0000256" key="1">
    <source>
        <dbReference type="ARBA" id="ARBA00004123"/>
    </source>
</evidence>
<dbReference type="GO" id="GO:0005634">
    <property type="term" value="C:nucleus"/>
    <property type="evidence" value="ECO:0007669"/>
    <property type="project" value="UniProtKB-SubCell"/>
</dbReference>
<proteinExistence type="predicted"/>
<dbReference type="PANTHER" id="PTHR47540:SF3">
    <property type="entry name" value="ZN(II)2CYS6 TRANSCRIPTION FACTOR (EUROFUNG)"/>
    <property type="match status" value="1"/>
</dbReference>
<dbReference type="Proteomes" id="UP000271337">
    <property type="component" value="Unassembled WGS sequence"/>
</dbReference>
<dbReference type="AlphaFoldDB" id="A0A3M6XMG5"/>
<evidence type="ECO:0000256" key="5">
    <source>
        <dbReference type="ARBA" id="ARBA00023163"/>
    </source>
</evidence>
<evidence type="ECO:0000313" key="12">
    <source>
        <dbReference type="Proteomes" id="UP000271337"/>
    </source>
</evidence>
<name>A0A3M6XMG5_HORWE</name>
<dbReference type="OrthoDB" id="3037908at2759"/>
<dbReference type="GO" id="GO:0006351">
    <property type="term" value="P:DNA-templated transcription"/>
    <property type="evidence" value="ECO:0007669"/>
    <property type="project" value="InterPro"/>
</dbReference>
<dbReference type="InterPro" id="IPR007219">
    <property type="entry name" value="XnlR_reg_dom"/>
</dbReference>
<dbReference type="VEuPathDB" id="FungiDB:BTJ68_01116"/>
<dbReference type="GO" id="GO:0000981">
    <property type="term" value="F:DNA-binding transcription factor activity, RNA polymerase II-specific"/>
    <property type="evidence" value="ECO:0007669"/>
    <property type="project" value="InterPro"/>
</dbReference>
<dbReference type="PANTHER" id="PTHR47540">
    <property type="entry name" value="THIAMINE REPRESSIBLE GENES REGULATORY PROTEIN THI5"/>
    <property type="match status" value="1"/>
</dbReference>
<keyword evidence="8" id="KW-0812">Transmembrane</keyword>
<evidence type="ECO:0000256" key="4">
    <source>
        <dbReference type="ARBA" id="ARBA00023125"/>
    </source>
</evidence>
<dbReference type="GO" id="GO:0043565">
    <property type="term" value="F:sequence-specific DNA binding"/>
    <property type="evidence" value="ECO:0007669"/>
    <property type="project" value="TreeGrafter"/>
</dbReference>
<sequence length="656" mass="72512">MMEHDTSDALLAHIGGESFSPTDSRPRKRQKVTRACDRKRRCDGMIPCSVCSDIGATCSFDASYTRGKLVGPRQPSGSAQNSPVAPASAPVEQATQINDTDASNEHAPGEGAQAATASSAYSFLKRAWERFGRETGDVGSLSETDHNDPTQMVPVLNYGDKRVMPLPVSSLGSLIRGSNGPALLSTYFDFAMPTYRFLHRQTVEQWYKDVCEDTYRLSPARKAIILLVLATATFFEESHKSDGEISLKGSESLYQAARHELNQETGRPRLESVQSRFAACLYLLHTSRPNEAWYLFGTTIQIALILGLHQRRSVENTQLGGDFIIQECRKRTFWAMSTLDTYLSIILGRPVLIHDADCDQQLPAELDDEELSKPDIISRSSSSRDRIIAASILHARIAHIVRRAAQEQGKVARKQDDRKIEAATKAGNEVAAWHASLPVILSGAVHPTSLVPVYRRQVAVLGLAHKHAIMLINRPMLLMESVRSMLSIKSHVESCLTAADGALDVLMAHTPSEGYAPLASLWFTSYVAFNAVSIIYVWAIQRARGRLQSMQVPVSDDGLLDKAQSMQSHLSSSSYAPGLRYNAVLRELREELQRLQDRKPTSQPNATSPLRSSNVLEQDFNLGFQGLELPLDPDFWSQMDSFPFADLDLAESTLLA</sequence>